<gene>
    <name evidence="11" type="primary">trmFO</name>
    <name evidence="11" type="ORF">HYY65_07670</name>
</gene>
<dbReference type="InterPro" id="IPR040131">
    <property type="entry name" value="MnmG_N"/>
</dbReference>
<dbReference type="EC" id="2.1.1.74" evidence="11"/>
<keyword evidence="3 11" id="KW-0489">Methyltransferase</keyword>
<keyword evidence="6" id="KW-0819">tRNA processing</keyword>
<dbReference type="NCBIfam" id="TIGR00137">
    <property type="entry name" value="gid_trmFO"/>
    <property type="match status" value="1"/>
</dbReference>
<comment type="cofactor">
    <cofactor evidence="1">
        <name>FAD</name>
        <dbReference type="ChEBI" id="CHEBI:57692"/>
    </cofactor>
</comment>
<proteinExistence type="predicted"/>
<dbReference type="InterPro" id="IPR002218">
    <property type="entry name" value="MnmG-rel"/>
</dbReference>
<dbReference type="GO" id="GO:0005829">
    <property type="term" value="C:cytosol"/>
    <property type="evidence" value="ECO:0007669"/>
    <property type="project" value="TreeGrafter"/>
</dbReference>
<dbReference type="GO" id="GO:0047151">
    <property type="term" value="F:tRNA (uracil(54)-C5)-methyltransferase activity, 5,10-methylenetetrahydrofolate-dependent"/>
    <property type="evidence" value="ECO:0007669"/>
    <property type="project" value="UniProtKB-EC"/>
</dbReference>
<dbReference type="PANTHER" id="PTHR11806">
    <property type="entry name" value="GLUCOSE INHIBITED DIVISION PROTEIN A"/>
    <property type="match status" value="1"/>
</dbReference>
<dbReference type="AlphaFoldDB" id="A0A932M0T6"/>
<dbReference type="GO" id="GO:0050660">
    <property type="term" value="F:flavin adenine dinucleotide binding"/>
    <property type="evidence" value="ECO:0007669"/>
    <property type="project" value="InterPro"/>
</dbReference>
<dbReference type="NCBIfam" id="NF003739">
    <property type="entry name" value="PRK05335.1"/>
    <property type="match status" value="1"/>
</dbReference>
<dbReference type="InterPro" id="IPR036188">
    <property type="entry name" value="FAD/NAD-bd_sf"/>
</dbReference>
<dbReference type="EMBL" id="JACPSX010000144">
    <property type="protein sequence ID" value="MBI3014919.1"/>
    <property type="molecule type" value="Genomic_DNA"/>
</dbReference>
<keyword evidence="8" id="KW-0521">NADP</keyword>
<keyword evidence="2" id="KW-0963">Cytoplasm</keyword>
<keyword evidence="9" id="KW-0520">NAD</keyword>
<name>A0A932M0T6_UNCTE</name>
<comment type="caution">
    <text evidence="11">The sequence shown here is derived from an EMBL/GenBank/DDBJ whole genome shotgun (WGS) entry which is preliminary data.</text>
</comment>
<dbReference type="GO" id="GO:0030488">
    <property type="term" value="P:tRNA methylation"/>
    <property type="evidence" value="ECO:0007669"/>
    <property type="project" value="TreeGrafter"/>
</dbReference>
<evidence type="ECO:0000256" key="8">
    <source>
        <dbReference type="ARBA" id="ARBA00022857"/>
    </source>
</evidence>
<dbReference type="PANTHER" id="PTHR11806:SF2">
    <property type="entry name" value="METHYLENETETRAHYDROFOLATE--TRNA-(URACIL-5-)-METHYLTRANSFERASE TRMFO"/>
    <property type="match status" value="1"/>
</dbReference>
<dbReference type="InterPro" id="IPR004417">
    <property type="entry name" value="TrmFO"/>
</dbReference>
<evidence type="ECO:0000313" key="12">
    <source>
        <dbReference type="Proteomes" id="UP000741360"/>
    </source>
</evidence>
<evidence type="ECO:0000256" key="7">
    <source>
        <dbReference type="ARBA" id="ARBA00022827"/>
    </source>
</evidence>
<feature type="domain" description="MnmG N-terminal" evidence="10">
    <location>
        <begin position="2"/>
        <end position="261"/>
    </location>
</feature>
<feature type="non-terminal residue" evidence="11">
    <location>
        <position position="1"/>
    </location>
</feature>
<evidence type="ECO:0000256" key="3">
    <source>
        <dbReference type="ARBA" id="ARBA00022603"/>
    </source>
</evidence>
<evidence type="ECO:0000256" key="5">
    <source>
        <dbReference type="ARBA" id="ARBA00022679"/>
    </source>
</evidence>
<evidence type="ECO:0000256" key="4">
    <source>
        <dbReference type="ARBA" id="ARBA00022630"/>
    </source>
</evidence>
<dbReference type="Pfam" id="PF01134">
    <property type="entry name" value="GIDA"/>
    <property type="match status" value="1"/>
</dbReference>
<accession>A0A932M0T6</accession>
<keyword evidence="7" id="KW-0274">FAD</keyword>
<evidence type="ECO:0000256" key="1">
    <source>
        <dbReference type="ARBA" id="ARBA00001974"/>
    </source>
</evidence>
<evidence type="ECO:0000256" key="9">
    <source>
        <dbReference type="ARBA" id="ARBA00023027"/>
    </source>
</evidence>
<dbReference type="Gene3D" id="3.50.50.60">
    <property type="entry name" value="FAD/NAD(P)-binding domain"/>
    <property type="match status" value="2"/>
</dbReference>
<reference evidence="11" key="1">
    <citation type="submission" date="2020-07" db="EMBL/GenBank/DDBJ databases">
        <title>Huge and variable diversity of episymbiotic CPR bacteria and DPANN archaea in groundwater ecosystems.</title>
        <authorList>
            <person name="He C.Y."/>
            <person name="Keren R."/>
            <person name="Whittaker M."/>
            <person name="Farag I.F."/>
            <person name="Doudna J."/>
            <person name="Cate J.H.D."/>
            <person name="Banfield J.F."/>
        </authorList>
    </citation>
    <scope>NUCLEOTIDE SEQUENCE</scope>
    <source>
        <strain evidence="11">NC_groundwater_717_Ag_S-0.2um_59_8</strain>
    </source>
</reference>
<dbReference type="SUPFAM" id="SSF51905">
    <property type="entry name" value="FAD/NAD(P)-binding domain"/>
    <property type="match status" value="1"/>
</dbReference>
<sequence>TRALESHSLISIIREEVMELPESGVAVVATGPLTSEPLANAIREITGRESLYFYDAISPIVEGASLTPERIFPASRSDKGDNDYVTCPLNEEEYSVFQRELGSAHTVPLHEFEKEIYFEGCLPIEVIAKRGRDTMAFGPMKPVGLTDPRTGERPFAVVQLRREDREGTMYNLVGFQTKLTYGEQLRIFRLIPGLEQAVFLRYGSAHRNTFINSPRLLHRTLQLKGRENLFFAGQIVGVEGYVESAAMGLVAGIHAARWIRGLPLVDPPAVTAHGSLLRYISAANPRHFQPMNANYGLFLDLDRKVRDRKSRHAAIASRALQHWKDWLQRMQNPEEPG</sequence>
<evidence type="ECO:0000256" key="6">
    <source>
        <dbReference type="ARBA" id="ARBA00022694"/>
    </source>
</evidence>
<evidence type="ECO:0000313" key="11">
    <source>
        <dbReference type="EMBL" id="MBI3014919.1"/>
    </source>
</evidence>
<protein>
    <submittedName>
        <fullName evidence="11">FADH(2)-oxidizing methylenetetrahydrofolate--tRNA-(Uracil(54)-C(5))-methyltransferase TrmFO</fullName>
        <ecNumber evidence="11">2.1.1.74</ecNumber>
    </submittedName>
</protein>
<evidence type="ECO:0000259" key="10">
    <source>
        <dbReference type="Pfam" id="PF01134"/>
    </source>
</evidence>
<keyword evidence="5 11" id="KW-0808">Transferase</keyword>
<organism evidence="11 12">
    <name type="scientific">Tectimicrobiota bacterium</name>
    <dbReference type="NCBI Taxonomy" id="2528274"/>
    <lineage>
        <taxon>Bacteria</taxon>
        <taxon>Pseudomonadati</taxon>
        <taxon>Nitrospinota/Tectimicrobiota group</taxon>
        <taxon>Candidatus Tectimicrobiota</taxon>
    </lineage>
</organism>
<evidence type="ECO:0000256" key="2">
    <source>
        <dbReference type="ARBA" id="ARBA00022490"/>
    </source>
</evidence>
<keyword evidence="4" id="KW-0285">Flavoprotein</keyword>
<dbReference type="GO" id="GO:0002098">
    <property type="term" value="P:tRNA wobble uridine modification"/>
    <property type="evidence" value="ECO:0007669"/>
    <property type="project" value="TreeGrafter"/>
</dbReference>
<dbReference type="Proteomes" id="UP000741360">
    <property type="component" value="Unassembled WGS sequence"/>
</dbReference>